<dbReference type="Gramene" id="AET7Gv20685500.26">
    <property type="protein sequence ID" value="AET7Gv20685500.26"/>
    <property type="gene ID" value="AET7Gv20685500"/>
</dbReference>
<name>A0A453RT71_AEGTS</name>
<evidence type="ECO:0000259" key="1">
    <source>
        <dbReference type="Pfam" id="PF05057"/>
    </source>
</evidence>
<evidence type="ECO:0000313" key="2">
    <source>
        <dbReference type="EnsemblPlants" id="AET7Gv20685500.26"/>
    </source>
</evidence>
<dbReference type="AlphaFoldDB" id="A0A453RT71"/>
<protein>
    <recommendedName>
        <fullName evidence="1">DUF676 domain-containing protein</fullName>
    </recommendedName>
</protein>
<organism evidence="2 3">
    <name type="scientific">Aegilops tauschii subsp. strangulata</name>
    <name type="common">Goatgrass</name>
    <dbReference type="NCBI Taxonomy" id="200361"/>
    <lineage>
        <taxon>Eukaryota</taxon>
        <taxon>Viridiplantae</taxon>
        <taxon>Streptophyta</taxon>
        <taxon>Embryophyta</taxon>
        <taxon>Tracheophyta</taxon>
        <taxon>Spermatophyta</taxon>
        <taxon>Magnoliopsida</taxon>
        <taxon>Liliopsida</taxon>
        <taxon>Poales</taxon>
        <taxon>Poaceae</taxon>
        <taxon>BOP clade</taxon>
        <taxon>Pooideae</taxon>
        <taxon>Triticodae</taxon>
        <taxon>Triticeae</taxon>
        <taxon>Triticinae</taxon>
        <taxon>Aegilops</taxon>
    </lineage>
</organism>
<reference evidence="2" key="5">
    <citation type="journal article" date="2021" name="G3 (Bethesda)">
        <title>Aegilops tauschii genome assembly Aet v5.0 features greater sequence contiguity and improved annotation.</title>
        <authorList>
            <person name="Wang L."/>
            <person name="Zhu T."/>
            <person name="Rodriguez J.C."/>
            <person name="Deal K.R."/>
            <person name="Dubcovsky J."/>
            <person name="McGuire P.E."/>
            <person name="Lux T."/>
            <person name="Spannagl M."/>
            <person name="Mayer K.F.X."/>
            <person name="Baldrich P."/>
            <person name="Meyers B.C."/>
            <person name="Huo N."/>
            <person name="Gu Y.Q."/>
            <person name="Zhou H."/>
            <person name="Devos K.M."/>
            <person name="Bennetzen J.L."/>
            <person name="Unver T."/>
            <person name="Budak H."/>
            <person name="Gulick P.J."/>
            <person name="Galiba G."/>
            <person name="Kalapos B."/>
            <person name="Nelson D.R."/>
            <person name="Li P."/>
            <person name="You F.M."/>
            <person name="Luo M.C."/>
            <person name="Dvorak J."/>
        </authorList>
    </citation>
    <scope>NUCLEOTIDE SEQUENCE [LARGE SCALE GENOMIC DNA]</scope>
    <source>
        <strain evidence="2">cv. AL8/78</strain>
    </source>
</reference>
<reference evidence="3" key="1">
    <citation type="journal article" date="2014" name="Science">
        <title>Ancient hybridizations among the ancestral genomes of bread wheat.</title>
        <authorList>
            <consortium name="International Wheat Genome Sequencing Consortium,"/>
            <person name="Marcussen T."/>
            <person name="Sandve S.R."/>
            <person name="Heier L."/>
            <person name="Spannagl M."/>
            <person name="Pfeifer M."/>
            <person name="Jakobsen K.S."/>
            <person name="Wulff B.B."/>
            <person name="Steuernagel B."/>
            <person name="Mayer K.F."/>
            <person name="Olsen O.A."/>
        </authorList>
    </citation>
    <scope>NUCLEOTIDE SEQUENCE [LARGE SCALE GENOMIC DNA]</scope>
    <source>
        <strain evidence="3">cv. AL8/78</strain>
    </source>
</reference>
<reference evidence="3" key="2">
    <citation type="journal article" date="2017" name="Nat. Plants">
        <title>The Aegilops tauschii genome reveals multiple impacts of transposons.</title>
        <authorList>
            <person name="Zhao G."/>
            <person name="Zou C."/>
            <person name="Li K."/>
            <person name="Wang K."/>
            <person name="Li T."/>
            <person name="Gao L."/>
            <person name="Zhang X."/>
            <person name="Wang H."/>
            <person name="Yang Z."/>
            <person name="Liu X."/>
            <person name="Jiang W."/>
            <person name="Mao L."/>
            <person name="Kong X."/>
            <person name="Jiao Y."/>
            <person name="Jia J."/>
        </authorList>
    </citation>
    <scope>NUCLEOTIDE SEQUENCE [LARGE SCALE GENOMIC DNA]</scope>
    <source>
        <strain evidence="3">cv. AL8/78</strain>
    </source>
</reference>
<dbReference type="EnsemblPlants" id="AET7Gv20685500.26">
    <property type="protein sequence ID" value="AET7Gv20685500.26"/>
    <property type="gene ID" value="AET7Gv20685500"/>
</dbReference>
<reference evidence="2" key="4">
    <citation type="submission" date="2019-03" db="UniProtKB">
        <authorList>
            <consortium name="EnsemblPlants"/>
        </authorList>
    </citation>
    <scope>IDENTIFICATION</scope>
</reference>
<proteinExistence type="predicted"/>
<dbReference type="Proteomes" id="UP000015105">
    <property type="component" value="Chromosome 7D"/>
</dbReference>
<sequence length="110" mass="12841">MLGGSHCRLKTYELYNLCITTSGFKWKQTDSDDGRRPLLLQMVQDHDDIKFRSGLRSFKRRVAYANANFDRILLTDEISTIWWVGEHRQSGVNTSCQNIAFLFVMRSIHI</sequence>
<keyword evidence="3" id="KW-1185">Reference proteome</keyword>
<reference evidence="2" key="3">
    <citation type="journal article" date="2017" name="Nature">
        <title>Genome sequence of the progenitor of the wheat D genome Aegilops tauschii.</title>
        <authorList>
            <person name="Luo M.C."/>
            <person name="Gu Y.Q."/>
            <person name="Puiu D."/>
            <person name="Wang H."/>
            <person name="Twardziok S.O."/>
            <person name="Deal K.R."/>
            <person name="Huo N."/>
            <person name="Zhu T."/>
            <person name="Wang L."/>
            <person name="Wang Y."/>
            <person name="McGuire P.E."/>
            <person name="Liu S."/>
            <person name="Long H."/>
            <person name="Ramasamy R.K."/>
            <person name="Rodriguez J.C."/>
            <person name="Van S.L."/>
            <person name="Yuan L."/>
            <person name="Wang Z."/>
            <person name="Xia Z."/>
            <person name="Xiao L."/>
            <person name="Anderson O.D."/>
            <person name="Ouyang S."/>
            <person name="Liang Y."/>
            <person name="Zimin A.V."/>
            <person name="Pertea G."/>
            <person name="Qi P."/>
            <person name="Bennetzen J.L."/>
            <person name="Dai X."/>
            <person name="Dawson M.W."/>
            <person name="Muller H.G."/>
            <person name="Kugler K."/>
            <person name="Rivarola-Duarte L."/>
            <person name="Spannagl M."/>
            <person name="Mayer K.F.X."/>
            <person name="Lu F.H."/>
            <person name="Bevan M.W."/>
            <person name="Leroy P."/>
            <person name="Li P."/>
            <person name="You F.M."/>
            <person name="Sun Q."/>
            <person name="Liu Z."/>
            <person name="Lyons E."/>
            <person name="Wicker T."/>
            <person name="Salzberg S.L."/>
            <person name="Devos K.M."/>
            <person name="Dvorak J."/>
        </authorList>
    </citation>
    <scope>NUCLEOTIDE SEQUENCE [LARGE SCALE GENOMIC DNA]</scope>
    <source>
        <strain evidence="2">cv. AL8/78</strain>
    </source>
</reference>
<accession>A0A453RT71</accession>
<feature type="domain" description="DUF676" evidence="1">
    <location>
        <begin position="18"/>
        <end position="72"/>
    </location>
</feature>
<dbReference type="InterPro" id="IPR007751">
    <property type="entry name" value="DUF676_lipase-like"/>
</dbReference>
<evidence type="ECO:0000313" key="3">
    <source>
        <dbReference type="Proteomes" id="UP000015105"/>
    </source>
</evidence>
<dbReference type="Pfam" id="PF05057">
    <property type="entry name" value="DUF676"/>
    <property type="match status" value="1"/>
</dbReference>